<protein>
    <recommendedName>
        <fullName evidence="1">PAN2-PAN3 deadenylation complex catalytic subunit PAN2 N-terminal domain-containing protein</fullName>
    </recommendedName>
</protein>
<comment type="caution">
    <text evidence="2">The sequence shown here is derived from an EMBL/GenBank/DDBJ whole genome shotgun (WGS) entry which is preliminary data.</text>
</comment>
<dbReference type="GO" id="GO:0031251">
    <property type="term" value="C:PAN complex"/>
    <property type="evidence" value="ECO:0007669"/>
    <property type="project" value="TreeGrafter"/>
</dbReference>
<dbReference type="SUPFAM" id="SSF50978">
    <property type="entry name" value="WD40 repeat-like"/>
    <property type="match status" value="1"/>
</dbReference>
<sequence>MNYEDHLSDDAPVPEGGFALLNHFQQNGARQRVTSAAFDPYEELLWTGNVGGNVVSHYSPGAEKYTGYRTNLSGTRDLLIKEKCVISISQEGIHGNERTGRSMFHHTSRNLTDLSCIHHMPNAPHTVVVGGLQQTIVQFDVETLKEQRVVYLKQPNCLKICSNDKFIFSSDTGGKVTLRNSNTAEPISFIDCLYQGFITDFDICGNSLISCGCSNRYNADMCVKIFDLRTLRLKKHVNLEFSPHFCRFIPSDENKVVAVSQCGQLQVIDTSNDELSHDPMQIESTFGVDSIAISPSKQCIAIGDDGGYIHLFSDRAQPVFHENPNPTEFYQHDELTTHIPITDAMTPLGIVNLPINNNYLSDWPAHMCQKTYRNCAYNYGDRELSGCSIRKS</sequence>
<dbReference type="Pfam" id="PF20770">
    <property type="entry name" value="PAN2_N"/>
    <property type="match status" value="1"/>
</dbReference>
<feature type="domain" description="PAN2-PAN3 deadenylation complex catalytic subunit PAN2 N-terminal" evidence="1">
    <location>
        <begin position="33"/>
        <end position="312"/>
    </location>
</feature>
<gene>
    <name evidence="2" type="ORF">L596_018962</name>
</gene>
<dbReference type="InterPro" id="IPR036322">
    <property type="entry name" value="WD40_repeat_dom_sf"/>
</dbReference>
<dbReference type="InterPro" id="IPR048841">
    <property type="entry name" value="PAN2_N"/>
</dbReference>
<dbReference type="STRING" id="34508.A0A4U5N7M1"/>
<dbReference type="InterPro" id="IPR015943">
    <property type="entry name" value="WD40/YVTN_repeat-like_dom_sf"/>
</dbReference>
<dbReference type="OrthoDB" id="16516at2759"/>
<keyword evidence="3" id="KW-1185">Reference proteome</keyword>
<organism evidence="2 3">
    <name type="scientific">Steinernema carpocapsae</name>
    <name type="common">Entomopathogenic nematode</name>
    <dbReference type="NCBI Taxonomy" id="34508"/>
    <lineage>
        <taxon>Eukaryota</taxon>
        <taxon>Metazoa</taxon>
        <taxon>Ecdysozoa</taxon>
        <taxon>Nematoda</taxon>
        <taxon>Chromadorea</taxon>
        <taxon>Rhabditida</taxon>
        <taxon>Tylenchina</taxon>
        <taxon>Panagrolaimomorpha</taxon>
        <taxon>Strongyloidoidea</taxon>
        <taxon>Steinernematidae</taxon>
        <taxon>Steinernema</taxon>
    </lineage>
</organism>
<dbReference type="Gene3D" id="2.130.10.10">
    <property type="entry name" value="YVTN repeat-like/Quinoprotein amine dehydrogenase"/>
    <property type="match status" value="1"/>
</dbReference>
<dbReference type="PANTHER" id="PTHR15728">
    <property type="entry name" value="DEADENYLATION COMPLEX CATALYTIC SUBUNIT PAN2"/>
    <property type="match status" value="1"/>
</dbReference>
<name>A0A4U5N7M1_STECR</name>
<proteinExistence type="predicted"/>
<dbReference type="GO" id="GO:0000932">
    <property type="term" value="C:P-body"/>
    <property type="evidence" value="ECO:0007669"/>
    <property type="project" value="TreeGrafter"/>
</dbReference>
<reference evidence="2 3" key="1">
    <citation type="journal article" date="2015" name="Genome Biol.">
        <title>Comparative genomics of Steinernema reveals deeply conserved gene regulatory networks.</title>
        <authorList>
            <person name="Dillman A.R."/>
            <person name="Macchietto M."/>
            <person name="Porter C.F."/>
            <person name="Rogers A."/>
            <person name="Williams B."/>
            <person name="Antoshechkin I."/>
            <person name="Lee M.M."/>
            <person name="Goodwin Z."/>
            <person name="Lu X."/>
            <person name="Lewis E.E."/>
            <person name="Goodrich-Blair H."/>
            <person name="Stock S.P."/>
            <person name="Adams B.J."/>
            <person name="Sternberg P.W."/>
            <person name="Mortazavi A."/>
        </authorList>
    </citation>
    <scope>NUCLEOTIDE SEQUENCE [LARGE SCALE GENOMIC DNA]</scope>
    <source>
        <strain evidence="2 3">ALL</strain>
    </source>
</reference>
<dbReference type="EMBL" id="AZBU02000005">
    <property type="protein sequence ID" value="TKR78101.1"/>
    <property type="molecule type" value="Genomic_DNA"/>
</dbReference>
<dbReference type="AlphaFoldDB" id="A0A4U5N7M1"/>
<evidence type="ECO:0000313" key="3">
    <source>
        <dbReference type="Proteomes" id="UP000298663"/>
    </source>
</evidence>
<accession>A0A4U5N7M1</accession>
<dbReference type="InterPro" id="IPR050785">
    <property type="entry name" value="PAN2-PAN3_catalytic_subunit"/>
</dbReference>
<evidence type="ECO:0000313" key="2">
    <source>
        <dbReference type="EMBL" id="TKR78101.1"/>
    </source>
</evidence>
<dbReference type="GO" id="GO:0004535">
    <property type="term" value="F:poly(A)-specific ribonuclease activity"/>
    <property type="evidence" value="ECO:0007669"/>
    <property type="project" value="TreeGrafter"/>
</dbReference>
<dbReference type="PANTHER" id="PTHR15728:SF0">
    <property type="entry name" value="PAN2-PAN3 DEADENYLATION COMPLEX CATALYTIC SUBUNIT PAN2"/>
    <property type="match status" value="1"/>
</dbReference>
<reference evidence="2 3" key="2">
    <citation type="journal article" date="2019" name="G3 (Bethesda)">
        <title>Hybrid Assembly of the Genome of the Entomopathogenic Nematode Steinernema carpocapsae Identifies the X-Chromosome.</title>
        <authorList>
            <person name="Serra L."/>
            <person name="Macchietto M."/>
            <person name="Macias-Munoz A."/>
            <person name="McGill C.J."/>
            <person name="Rodriguez I.M."/>
            <person name="Rodriguez B."/>
            <person name="Murad R."/>
            <person name="Mortazavi A."/>
        </authorList>
    </citation>
    <scope>NUCLEOTIDE SEQUENCE [LARGE SCALE GENOMIC DNA]</scope>
    <source>
        <strain evidence="2 3">ALL</strain>
    </source>
</reference>
<dbReference type="Proteomes" id="UP000298663">
    <property type="component" value="Unassembled WGS sequence"/>
</dbReference>
<dbReference type="GO" id="GO:0000289">
    <property type="term" value="P:nuclear-transcribed mRNA poly(A) tail shortening"/>
    <property type="evidence" value="ECO:0007669"/>
    <property type="project" value="TreeGrafter"/>
</dbReference>
<evidence type="ECO:0000259" key="1">
    <source>
        <dbReference type="Pfam" id="PF20770"/>
    </source>
</evidence>